<evidence type="ECO:0008006" key="4">
    <source>
        <dbReference type="Google" id="ProtNLM"/>
    </source>
</evidence>
<name>A0ABZ0ZM70_9ACTN</name>
<organism evidence="2 3">
    <name type="scientific">Nocardioides bizhenqiangii</name>
    <dbReference type="NCBI Taxonomy" id="3095076"/>
    <lineage>
        <taxon>Bacteria</taxon>
        <taxon>Bacillati</taxon>
        <taxon>Actinomycetota</taxon>
        <taxon>Actinomycetes</taxon>
        <taxon>Propionibacteriales</taxon>
        <taxon>Nocardioidaceae</taxon>
        <taxon>Nocardioides</taxon>
    </lineage>
</organism>
<evidence type="ECO:0000313" key="3">
    <source>
        <dbReference type="Proteomes" id="UP001327225"/>
    </source>
</evidence>
<feature type="signal peptide" evidence="1">
    <location>
        <begin position="1"/>
        <end position="22"/>
    </location>
</feature>
<proteinExistence type="predicted"/>
<feature type="chain" id="PRO_5047471314" description="YkuD domain-containing protein" evidence="1">
    <location>
        <begin position="23"/>
        <end position="246"/>
    </location>
</feature>
<accession>A0ABZ0ZM70</accession>
<dbReference type="Proteomes" id="UP001327225">
    <property type="component" value="Chromosome"/>
</dbReference>
<dbReference type="EMBL" id="CP141059">
    <property type="protein sequence ID" value="WQQ25438.1"/>
    <property type="molecule type" value="Genomic_DNA"/>
</dbReference>
<reference evidence="3" key="1">
    <citation type="submission" date="2023-12" db="EMBL/GenBank/DDBJ databases">
        <title>Novel species in genus Nocardioides.</title>
        <authorList>
            <person name="Zhou H."/>
        </authorList>
    </citation>
    <scope>NUCLEOTIDE SEQUENCE [LARGE SCALE GENOMIC DNA]</scope>
    <source>
        <strain evidence="3">HM61</strain>
    </source>
</reference>
<keyword evidence="3" id="KW-1185">Reference proteome</keyword>
<keyword evidence="1" id="KW-0732">Signal</keyword>
<evidence type="ECO:0000313" key="2">
    <source>
        <dbReference type="EMBL" id="WQQ25438.1"/>
    </source>
</evidence>
<gene>
    <name evidence="2" type="ORF">SHK19_15895</name>
</gene>
<sequence length="246" mass="28029">MRRLALAVLLAPLLTSPDVAVARPQPVGVRPAEAEPAPARAAVTLGGVRVRLRSGTRQVVTVNRRGGHHARVSFWVPRGETWRRVLTAADGRIGYGGVVAPHRRRQGTGTTPLGTYGLISAFGMHEERERWQLRYREVRRGDYWVQDNRSAFYNRYRNKRQGGFRWWLPASDPNSSERLLDYRRQYEWSIVMDFNWDQVRRRGSGIFLHVNGSGATAGCVSAQRGFIRRLMFRLDPERVPVIAVGR</sequence>
<evidence type="ECO:0000256" key="1">
    <source>
        <dbReference type="SAM" id="SignalP"/>
    </source>
</evidence>
<protein>
    <recommendedName>
        <fullName evidence="4">YkuD domain-containing protein</fullName>
    </recommendedName>
</protein>
<dbReference type="RefSeq" id="WP_322936822.1">
    <property type="nucleotide sequence ID" value="NZ_CP141059.1"/>
</dbReference>
<dbReference type="PANTHER" id="PTHR38589:SF1">
    <property type="entry name" value="BLR0621 PROTEIN"/>
    <property type="match status" value="1"/>
</dbReference>
<dbReference type="PANTHER" id="PTHR38589">
    <property type="entry name" value="BLR0621 PROTEIN"/>
    <property type="match status" value="1"/>
</dbReference>